<sequence length="151" mass="17672">MGFVYQKLPENHQRVARSGLRRKAWVAVRRVTVRVIRLYVGRRRWSSIRQAKKVTWAGLWVRMRKAMGLVSARERSGSYDSENYARNFDDGVWKEDEEFWRGGSFAYRFGHSGGELAKVKEGAATEATTPYEQFRLSWSTRSPQYEQKGMK</sequence>
<name>A0A5P1ES03_ASPOF</name>
<dbReference type="Proteomes" id="UP000243459">
    <property type="component" value="Chromosome 5"/>
</dbReference>
<reference evidence="2" key="1">
    <citation type="journal article" date="2017" name="Nat. Commun.">
        <title>The asparagus genome sheds light on the origin and evolution of a young Y chromosome.</title>
        <authorList>
            <person name="Harkess A."/>
            <person name="Zhou J."/>
            <person name="Xu C."/>
            <person name="Bowers J.E."/>
            <person name="Van der Hulst R."/>
            <person name="Ayyampalayam S."/>
            <person name="Mercati F."/>
            <person name="Riccardi P."/>
            <person name="McKain M.R."/>
            <person name="Kakrana A."/>
            <person name="Tang H."/>
            <person name="Ray J."/>
            <person name="Groenendijk J."/>
            <person name="Arikit S."/>
            <person name="Mathioni S.M."/>
            <person name="Nakano M."/>
            <person name="Shan H."/>
            <person name="Telgmann-Rauber A."/>
            <person name="Kanno A."/>
            <person name="Yue Z."/>
            <person name="Chen H."/>
            <person name="Li W."/>
            <person name="Chen Y."/>
            <person name="Xu X."/>
            <person name="Zhang Y."/>
            <person name="Luo S."/>
            <person name="Chen H."/>
            <person name="Gao J."/>
            <person name="Mao Z."/>
            <person name="Pires J.C."/>
            <person name="Luo M."/>
            <person name="Kudrna D."/>
            <person name="Wing R.A."/>
            <person name="Meyers B.C."/>
            <person name="Yi K."/>
            <person name="Kong H."/>
            <person name="Lavrijsen P."/>
            <person name="Sunseri F."/>
            <person name="Falavigna A."/>
            <person name="Ye Y."/>
            <person name="Leebens-Mack J.H."/>
            <person name="Chen G."/>
        </authorList>
    </citation>
    <scope>NUCLEOTIDE SEQUENCE [LARGE SCALE GENOMIC DNA]</scope>
    <source>
        <strain evidence="2">cv. DH0086</strain>
    </source>
</reference>
<protein>
    <submittedName>
        <fullName evidence="1">Uncharacterized protein</fullName>
    </submittedName>
</protein>
<proteinExistence type="predicted"/>
<keyword evidence="2" id="KW-1185">Reference proteome</keyword>
<accession>A0A5P1ES03</accession>
<evidence type="ECO:0000313" key="1">
    <source>
        <dbReference type="EMBL" id="ONK68706.1"/>
    </source>
</evidence>
<organism evidence="1 2">
    <name type="scientific">Asparagus officinalis</name>
    <name type="common">Garden asparagus</name>
    <dbReference type="NCBI Taxonomy" id="4686"/>
    <lineage>
        <taxon>Eukaryota</taxon>
        <taxon>Viridiplantae</taxon>
        <taxon>Streptophyta</taxon>
        <taxon>Embryophyta</taxon>
        <taxon>Tracheophyta</taxon>
        <taxon>Spermatophyta</taxon>
        <taxon>Magnoliopsida</taxon>
        <taxon>Liliopsida</taxon>
        <taxon>Asparagales</taxon>
        <taxon>Asparagaceae</taxon>
        <taxon>Asparagoideae</taxon>
        <taxon>Asparagus</taxon>
    </lineage>
</organism>
<dbReference type="EMBL" id="CM007385">
    <property type="protein sequence ID" value="ONK68706.1"/>
    <property type="molecule type" value="Genomic_DNA"/>
</dbReference>
<dbReference type="Gramene" id="ONK68706">
    <property type="protein sequence ID" value="ONK68706"/>
    <property type="gene ID" value="A4U43_C05F15040"/>
</dbReference>
<gene>
    <name evidence="1" type="ORF">A4U43_C05F15040</name>
</gene>
<dbReference type="AlphaFoldDB" id="A0A5P1ES03"/>
<evidence type="ECO:0000313" key="2">
    <source>
        <dbReference type="Proteomes" id="UP000243459"/>
    </source>
</evidence>